<feature type="signal peptide" evidence="1">
    <location>
        <begin position="1"/>
        <end position="25"/>
    </location>
</feature>
<comment type="caution">
    <text evidence="3">The sequence shown here is derived from an EMBL/GenBank/DDBJ whole genome shotgun (WGS) entry which is preliminary data.</text>
</comment>
<sequence>MYAIKLTRFAMILFLAFLAFLPVTAFVSDANAEDIVVICNKNVAEDTLAPDEIRQIFLGKKTRWNDNRKIDFVTLRQDQPHKTFLKAFIGKTVAQYRNYWRKIVFTGKGRAPRSFKTPSDMVAYVARNDGAIGYVPPDTVSEDVKIIVTQ</sequence>
<dbReference type="AlphaFoldDB" id="A0A401G1P2"/>
<dbReference type="SUPFAM" id="SSF53850">
    <property type="entry name" value="Periplasmic binding protein-like II"/>
    <property type="match status" value="1"/>
</dbReference>
<accession>A0A401G1P2</accession>
<protein>
    <recommendedName>
        <fullName evidence="2">PBP domain-containing protein</fullName>
    </recommendedName>
</protein>
<reference evidence="4" key="2">
    <citation type="submission" date="2019-01" db="EMBL/GenBank/DDBJ databases">
        <title>Genome sequence of Desulfonema ishimotonii strain Tokyo 01.</title>
        <authorList>
            <person name="Fukui M."/>
        </authorList>
    </citation>
    <scope>NUCLEOTIDE SEQUENCE [LARGE SCALE GENOMIC DNA]</scope>
    <source>
        <strain evidence="4">Tokyo 01</strain>
    </source>
</reference>
<proteinExistence type="predicted"/>
<evidence type="ECO:0000313" key="3">
    <source>
        <dbReference type="EMBL" id="GBC63158.1"/>
    </source>
</evidence>
<reference evidence="4" key="1">
    <citation type="submission" date="2017-11" db="EMBL/GenBank/DDBJ databases">
        <authorList>
            <person name="Watanabe M."/>
            <person name="Kojima H."/>
        </authorList>
    </citation>
    <scope>NUCLEOTIDE SEQUENCE [LARGE SCALE GENOMIC DNA]</scope>
    <source>
        <strain evidence="4">Tokyo 01</strain>
    </source>
</reference>
<dbReference type="OrthoDB" id="5422388at2"/>
<evidence type="ECO:0000259" key="2">
    <source>
        <dbReference type="Pfam" id="PF12849"/>
    </source>
</evidence>
<evidence type="ECO:0000313" key="4">
    <source>
        <dbReference type="Proteomes" id="UP000288096"/>
    </source>
</evidence>
<dbReference type="InterPro" id="IPR024370">
    <property type="entry name" value="PBP_domain"/>
</dbReference>
<dbReference type="RefSeq" id="WP_124330267.1">
    <property type="nucleotide sequence ID" value="NZ_BEXT01000001.1"/>
</dbReference>
<gene>
    <name evidence="3" type="ORF">DENIS_4151</name>
</gene>
<dbReference type="EMBL" id="BEXT01000001">
    <property type="protein sequence ID" value="GBC63158.1"/>
    <property type="molecule type" value="Genomic_DNA"/>
</dbReference>
<dbReference type="Gene3D" id="3.40.190.10">
    <property type="entry name" value="Periplasmic binding protein-like II"/>
    <property type="match status" value="1"/>
</dbReference>
<dbReference type="Proteomes" id="UP000288096">
    <property type="component" value="Unassembled WGS sequence"/>
</dbReference>
<keyword evidence="1" id="KW-0732">Signal</keyword>
<organism evidence="3 4">
    <name type="scientific">Desulfonema ishimotonii</name>
    <dbReference type="NCBI Taxonomy" id="45657"/>
    <lineage>
        <taxon>Bacteria</taxon>
        <taxon>Pseudomonadati</taxon>
        <taxon>Thermodesulfobacteriota</taxon>
        <taxon>Desulfobacteria</taxon>
        <taxon>Desulfobacterales</taxon>
        <taxon>Desulfococcaceae</taxon>
        <taxon>Desulfonema</taxon>
    </lineage>
</organism>
<evidence type="ECO:0000256" key="1">
    <source>
        <dbReference type="SAM" id="SignalP"/>
    </source>
</evidence>
<feature type="chain" id="PRO_5019456260" description="PBP domain-containing protein" evidence="1">
    <location>
        <begin position="26"/>
        <end position="150"/>
    </location>
</feature>
<dbReference type="Pfam" id="PF12849">
    <property type="entry name" value="PBP_like_2"/>
    <property type="match status" value="1"/>
</dbReference>
<name>A0A401G1P2_9BACT</name>
<feature type="domain" description="PBP" evidence="2">
    <location>
        <begin position="33"/>
        <end position="135"/>
    </location>
</feature>
<keyword evidence="4" id="KW-1185">Reference proteome</keyword>